<keyword evidence="1" id="KW-0472">Membrane</keyword>
<name>A0A4R4A598_MARGR</name>
<feature type="transmembrane region" description="Helical" evidence="1">
    <location>
        <begin position="12"/>
        <end position="31"/>
    </location>
</feature>
<accession>A0A4R4A598</accession>
<dbReference type="AlphaFoldDB" id="A0A4R4A598"/>
<evidence type="ECO:0000313" key="3">
    <source>
        <dbReference type="Proteomes" id="UP000295247"/>
    </source>
</evidence>
<sequence length="35" mass="3680">MTTSPLPAWPAQLWPFVPTIATALALALLLFGSAL</sequence>
<dbReference type="Proteomes" id="UP000295247">
    <property type="component" value="Unassembled WGS sequence"/>
</dbReference>
<evidence type="ECO:0000256" key="1">
    <source>
        <dbReference type="SAM" id="Phobius"/>
    </source>
</evidence>
<keyword evidence="1" id="KW-1133">Transmembrane helix</keyword>
<comment type="caution">
    <text evidence="2">The sequence shown here is derived from an EMBL/GenBank/DDBJ whole genome shotgun (WGS) entry which is preliminary data.</text>
</comment>
<reference evidence="2 3" key="1">
    <citation type="submission" date="2019-03" db="EMBL/GenBank/DDBJ databases">
        <title>Genomic Encyclopedia of Type Strains, Phase IV (KMG-IV): sequencing the most valuable type-strain genomes for metagenomic binning, comparative biology and taxonomic classification.</title>
        <authorList>
            <person name="Goeker M."/>
        </authorList>
    </citation>
    <scope>NUCLEOTIDE SEQUENCE [LARGE SCALE GENOMIC DNA]</scope>
    <source>
        <strain evidence="2 3">DSM 203</strain>
    </source>
</reference>
<dbReference type="EMBL" id="SMDC01000014">
    <property type="protein sequence ID" value="TCW33390.1"/>
    <property type="molecule type" value="Genomic_DNA"/>
</dbReference>
<keyword evidence="1" id="KW-0812">Transmembrane</keyword>
<gene>
    <name evidence="2" type="ORF">EDC29_11437</name>
</gene>
<protein>
    <submittedName>
        <fullName evidence="2">Uncharacterized protein</fullName>
    </submittedName>
</protein>
<organism evidence="2 3">
    <name type="scientific">Marichromatium gracile</name>
    <name type="common">Chromatium gracile</name>
    <dbReference type="NCBI Taxonomy" id="1048"/>
    <lineage>
        <taxon>Bacteria</taxon>
        <taxon>Pseudomonadati</taxon>
        <taxon>Pseudomonadota</taxon>
        <taxon>Gammaproteobacteria</taxon>
        <taxon>Chromatiales</taxon>
        <taxon>Chromatiaceae</taxon>
        <taxon>Marichromatium</taxon>
    </lineage>
</organism>
<proteinExistence type="predicted"/>
<evidence type="ECO:0000313" key="2">
    <source>
        <dbReference type="EMBL" id="TCW33390.1"/>
    </source>
</evidence>